<sequence length="231" mass="26921">KGKNRLTSTFDYKNDQIIFKQANLRNAFLDGKFNGEVKLLPYFNFNLNVDLNSINFNSLYSFLIALDEKNKKNLFKVNEKINGQINLSADKIFSHRMLVDSFESRIKFINGNILIEQLLLNLGKIGAADITGVIENNKKFSYFKFENNIFVDNLKRFYNKFGVFNKQNISSKLFISGNFDLVNLRLRLDEISDDKKFSDEDVDYIESEFNDLVLKDGYASLFNFLKLKEFV</sequence>
<dbReference type="EMBL" id="UINC01224437">
    <property type="protein sequence ID" value="SVE54057.1"/>
    <property type="molecule type" value="Genomic_DNA"/>
</dbReference>
<protein>
    <recommendedName>
        <fullName evidence="2">AsmA-like C-terminal domain-containing protein</fullName>
    </recommendedName>
</protein>
<gene>
    <name evidence="1" type="ORF">METZ01_LOCUS506911</name>
</gene>
<dbReference type="AlphaFoldDB" id="A0A383EB26"/>
<organism evidence="1">
    <name type="scientific">marine metagenome</name>
    <dbReference type="NCBI Taxonomy" id="408172"/>
    <lineage>
        <taxon>unclassified sequences</taxon>
        <taxon>metagenomes</taxon>
        <taxon>ecological metagenomes</taxon>
    </lineage>
</organism>
<evidence type="ECO:0000313" key="1">
    <source>
        <dbReference type="EMBL" id="SVE54057.1"/>
    </source>
</evidence>
<name>A0A383EB26_9ZZZZ</name>
<feature type="non-terminal residue" evidence="1">
    <location>
        <position position="231"/>
    </location>
</feature>
<evidence type="ECO:0008006" key="2">
    <source>
        <dbReference type="Google" id="ProtNLM"/>
    </source>
</evidence>
<accession>A0A383EB26</accession>
<feature type="non-terminal residue" evidence="1">
    <location>
        <position position="1"/>
    </location>
</feature>
<proteinExistence type="predicted"/>
<reference evidence="1" key="1">
    <citation type="submission" date="2018-05" db="EMBL/GenBank/DDBJ databases">
        <authorList>
            <person name="Lanie J.A."/>
            <person name="Ng W.-L."/>
            <person name="Kazmierczak K.M."/>
            <person name="Andrzejewski T.M."/>
            <person name="Davidsen T.M."/>
            <person name="Wayne K.J."/>
            <person name="Tettelin H."/>
            <person name="Glass J.I."/>
            <person name="Rusch D."/>
            <person name="Podicherti R."/>
            <person name="Tsui H.-C.T."/>
            <person name="Winkler M.E."/>
        </authorList>
    </citation>
    <scope>NUCLEOTIDE SEQUENCE</scope>
</reference>